<dbReference type="NCBIfam" id="NF004052">
    <property type="entry name" value="PRK05572.1"/>
    <property type="match status" value="1"/>
</dbReference>
<dbReference type="InterPro" id="IPR007627">
    <property type="entry name" value="RNA_pol_sigma70_r2"/>
</dbReference>
<evidence type="ECO:0000256" key="6">
    <source>
        <dbReference type="RuleBase" id="RU362124"/>
    </source>
</evidence>
<comment type="similarity">
    <text evidence="6">Belongs to the sigma-70 factor family.</text>
</comment>
<keyword evidence="2 6" id="KW-0805">Transcription regulation</keyword>
<dbReference type="InterPro" id="IPR013324">
    <property type="entry name" value="RNA_pol_sigma_r3/r4-like"/>
</dbReference>
<sequence>MDHTLALIGRAHQGDKEARDTLFAENMGLVYSVTRRFLGRGVEMEDLFQIGSIGLLKAVDKFNPEFDVKFSTYAVPMIVGEIKRFLRDDGILKVSRSIKENQYKIYKVREEMEKKLGREPDMGELSKAMDMPVEELAMTMESAAEVDSIYKTVYQGDGTDLQLVDRLPEKEDSHQKLLDKIFLEEMLRKLEPEERQLIGLRYFQDMTQMDVAKKMGVSQVQVSRMEKRILKKLRGFQ</sequence>
<dbReference type="RefSeq" id="WP_021924498.1">
    <property type="nucleotide sequence ID" value="NZ_JAOQJM010000001.1"/>
</dbReference>
<dbReference type="PROSITE" id="PS00716">
    <property type="entry name" value="SIGMA70_2"/>
    <property type="match status" value="1"/>
</dbReference>
<keyword evidence="5 6" id="KW-0804">Transcription</keyword>
<keyword evidence="4 6" id="KW-0238">DNA-binding</keyword>
<gene>
    <name evidence="9" type="ORF">AAAX94_05725</name>
</gene>
<evidence type="ECO:0000256" key="3">
    <source>
        <dbReference type="ARBA" id="ARBA00023082"/>
    </source>
</evidence>
<dbReference type="InterPro" id="IPR014284">
    <property type="entry name" value="RNA_pol_sigma-70_dom"/>
</dbReference>
<evidence type="ECO:0000313" key="10">
    <source>
        <dbReference type="Proteomes" id="UP001470752"/>
    </source>
</evidence>
<name>A0ABV1CJF6_9FIRM</name>
<dbReference type="PANTHER" id="PTHR30603">
    <property type="entry name" value="RNA POLYMERASE SIGMA FACTOR RPO"/>
    <property type="match status" value="1"/>
</dbReference>
<dbReference type="InterPro" id="IPR000943">
    <property type="entry name" value="RNA_pol_sigma70"/>
</dbReference>
<evidence type="ECO:0000256" key="2">
    <source>
        <dbReference type="ARBA" id="ARBA00023015"/>
    </source>
</evidence>
<keyword evidence="3 6" id="KW-0731">Sigma factor</keyword>
<dbReference type="EMBL" id="JBBNFW010000132">
    <property type="protein sequence ID" value="MEQ2412519.1"/>
    <property type="molecule type" value="Genomic_DNA"/>
</dbReference>
<evidence type="ECO:0000256" key="5">
    <source>
        <dbReference type="ARBA" id="ARBA00023163"/>
    </source>
</evidence>
<protein>
    <recommendedName>
        <fullName evidence="6">RNA polymerase sigma factor</fullName>
    </recommendedName>
</protein>
<dbReference type="Gene3D" id="1.20.140.160">
    <property type="match status" value="1"/>
</dbReference>
<dbReference type="SUPFAM" id="SSF88659">
    <property type="entry name" value="Sigma3 and sigma4 domains of RNA polymerase sigma factors"/>
    <property type="match status" value="2"/>
</dbReference>
<comment type="caution">
    <text evidence="9">The sequence shown here is derived from an EMBL/GenBank/DDBJ whole genome shotgun (WGS) entry which is preliminary data.</text>
</comment>
<keyword evidence="10" id="KW-1185">Reference proteome</keyword>
<dbReference type="InterPro" id="IPR007630">
    <property type="entry name" value="RNA_pol_sigma70_r4"/>
</dbReference>
<dbReference type="Pfam" id="PF04545">
    <property type="entry name" value="Sigma70_r4"/>
    <property type="match status" value="1"/>
</dbReference>
<dbReference type="PANTHER" id="PTHR30603:SF17">
    <property type="entry name" value="RNA POLYMERASE SIGMA-G FACTOR"/>
    <property type="match status" value="1"/>
</dbReference>
<feature type="domain" description="RNA polymerase sigma-70" evidence="8">
    <location>
        <begin position="207"/>
        <end position="233"/>
    </location>
</feature>
<feature type="domain" description="RNA polymerase sigma-70" evidence="7">
    <location>
        <begin position="46"/>
        <end position="59"/>
    </location>
</feature>
<dbReference type="PRINTS" id="PR00046">
    <property type="entry name" value="SIGMA70FCT"/>
</dbReference>
<dbReference type="Pfam" id="PF04542">
    <property type="entry name" value="Sigma70_r2"/>
    <property type="match status" value="1"/>
</dbReference>
<dbReference type="NCBIfam" id="TIGR02980">
    <property type="entry name" value="SigBFG"/>
    <property type="match status" value="1"/>
</dbReference>
<dbReference type="CDD" id="cd06171">
    <property type="entry name" value="Sigma70_r4"/>
    <property type="match status" value="1"/>
</dbReference>
<comment type="function">
    <text evidence="6">Sigma factors are initiation factors that promote the attachment of RNA polymerase to specific initiation sites and are then released.</text>
</comment>
<dbReference type="PIRSF" id="PIRSF000770">
    <property type="entry name" value="RNA_pol_sigma-SigE/K"/>
    <property type="match status" value="1"/>
</dbReference>
<evidence type="ECO:0000259" key="7">
    <source>
        <dbReference type="PROSITE" id="PS00715"/>
    </source>
</evidence>
<keyword evidence="1" id="KW-0749">Sporulation</keyword>
<organism evidence="9 10">
    <name type="scientific">Blautia acetigignens</name>
    <dbReference type="NCBI Taxonomy" id="2981783"/>
    <lineage>
        <taxon>Bacteria</taxon>
        <taxon>Bacillati</taxon>
        <taxon>Bacillota</taxon>
        <taxon>Clostridia</taxon>
        <taxon>Lachnospirales</taxon>
        <taxon>Lachnospiraceae</taxon>
        <taxon>Blautia</taxon>
    </lineage>
</organism>
<dbReference type="InterPro" id="IPR014322">
    <property type="entry name" value="RNA_pol_sigma-B/F/G"/>
</dbReference>
<dbReference type="Proteomes" id="UP001470752">
    <property type="component" value="Unassembled WGS sequence"/>
</dbReference>
<dbReference type="Gene3D" id="1.20.120.1810">
    <property type="match status" value="1"/>
</dbReference>
<proteinExistence type="inferred from homology"/>
<evidence type="ECO:0000259" key="8">
    <source>
        <dbReference type="PROSITE" id="PS00716"/>
    </source>
</evidence>
<dbReference type="Pfam" id="PF04539">
    <property type="entry name" value="Sigma70_r3"/>
    <property type="match status" value="1"/>
</dbReference>
<evidence type="ECO:0000256" key="1">
    <source>
        <dbReference type="ARBA" id="ARBA00022969"/>
    </source>
</evidence>
<dbReference type="PROSITE" id="PS00715">
    <property type="entry name" value="SIGMA70_1"/>
    <property type="match status" value="1"/>
</dbReference>
<dbReference type="InterPro" id="IPR013325">
    <property type="entry name" value="RNA_pol_sigma_r2"/>
</dbReference>
<evidence type="ECO:0000256" key="4">
    <source>
        <dbReference type="ARBA" id="ARBA00023125"/>
    </source>
</evidence>
<dbReference type="InterPro" id="IPR050239">
    <property type="entry name" value="Sigma-70_RNA_pol_init_factors"/>
</dbReference>
<reference evidence="9 10" key="1">
    <citation type="submission" date="2024-04" db="EMBL/GenBank/DDBJ databases">
        <title>Human intestinal bacterial collection.</title>
        <authorList>
            <person name="Pauvert C."/>
            <person name="Hitch T.C.A."/>
            <person name="Clavel T."/>
        </authorList>
    </citation>
    <scope>NUCLEOTIDE SEQUENCE [LARGE SCALE GENOMIC DNA]</scope>
    <source>
        <strain evidence="9 10">CLA-AA-H161</strain>
    </source>
</reference>
<dbReference type="NCBIfam" id="TIGR02937">
    <property type="entry name" value="sigma70-ECF"/>
    <property type="match status" value="1"/>
</dbReference>
<dbReference type="InterPro" id="IPR007624">
    <property type="entry name" value="RNA_pol_sigma70_r3"/>
</dbReference>
<dbReference type="SUPFAM" id="SSF88946">
    <property type="entry name" value="Sigma2 domain of RNA polymerase sigma factors"/>
    <property type="match status" value="1"/>
</dbReference>
<accession>A0ABV1CJF6</accession>
<evidence type="ECO:0000313" key="9">
    <source>
        <dbReference type="EMBL" id="MEQ2412519.1"/>
    </source>
</evidence>